<reference evidence="4" key="1">
    <citation type="submission" date="2018-06" db="EMBL/GenBank/DDBJ databases">
        <authorList>
            <person name="Zhirakovskaya E."/>
        </authorList>
    </citation>
    <scope>NUCLEOTIDE SEQUENCE</scope>
</reference>
<protein>
    <submittedName>
        <fullName evidence="4">Phosphoserine phosphatase</fullName>
        <ecNumber evidence="4">3.1.3.3</ecNumber>
    </submittedName>
</protein>
<keyword evidence="3" id="KW-0460">Magnesium</keyword>
<evidence type="ECO:0000256" key="2">
    <source>
        <dbReference type="ARBA" id="ARBA00022801"/>
    </source>
</evidence>
<dbReference type="EC" id="3.1.3.3" evidence="4"/>
<dbReference type="PANTHER" id="PTHR43344">
    <property type="entry name" value="PHOSPHOSERINE PHOSPHATASE"/>
    <property type="match status" value="1"/>
</dbReference>
<organism evidence="4">
    <name type="scientific">hydrothermal vent metagenome</name>
    <dbReference type="NCBI Taxonomy" id="652676"/>
    <lineage>
        <taxon>unclassified sequences</taxon>
        <taxon>metagenomes</taxon>
        <taxon>ecological metagenomes</taxon>
    </lineage>
</organism>
<dbReference type="EMBL" id="UOEI01000497">
    <property type="protein sequence ID" value="VAW06965.1"/>
    <property type="molecule type" value="Genomic_DNA"/>
</dbReference>
<name>A0A3B0SMD9_9ZZZZ</name>
<keyword evidence="1" id="KW-0479">Metal-binding</keyword>
<dbReference type="GO" id="GO:0046872">
    <property type="term" value="F:metal ion binding"/>
    <property type="evidence" value="ECO:0007669"/>
    <property type="project" value="UniProtKB-KW"/>
</dbReference>
<dbReference type="InterPro" id="IPR006385">
    <property type="entry name" value="HAD_hydro_SerB1"/>
</dbReference>
<evidence type="ECO:0000256" key="3">
    <source>
        <dbReference type="ARBA" id="ARBA00022842"/>
    </source>
</evidence>
<dbReference type="CDD" id="cd02612">
    <property type="entry name" value="HAD_PGPPase"/>
    <property type="match status" value="1"/>
</dbReference>
<evidence type="ECO:0000256" key="1">
    <source>
        <dbReference type="ARBA" id="ARBA00022723"/>
    </source>
</evidence>
<dbReference type="SUPFAM" id="SSF56784">
    <property type="entry name" value="HAD-like"/>
    <property type="match status" value="1"/>
</dbReference>
<proteinExistence type="predicted"/>
<dbReference type="PANTHER" id="PTHR43344:SF13">
    <property type="entry name" value="PHOSPHATASE RV3661-RELATED"/>
    <property type="match status" value="1"/>
</dbReference>
<dbReference type="NCBIfam" id="TIGR01488">
    <property type="entry name" value="HAD-SF-IB"/>
    <property type="match status" value="1"/>
</dbReference>
<dbReference type="Pfam" id="PF12710">
    <property type="entry name" value="HAD"/>
    <property type="match status" value="1"/>
</dbReference>
<dbReference type="InterPro" id="IPR023214">
    <property type="entry name" value="HAD_sf"/>
</dbReference>
<sequence>MTSARAAAFFDLDRTIISGSSVFTFGWVAYRAGLMPTSQLISDALNAAAFKFAGASDNKTEMVKTRILEAIAGVPVSTFTDLADDALPKLMADVRREARGLIDLHTDAGRDTYIVSASPIEIVTKFAEAMEMTGGLGTVAEISHGVYTGRLAQPFCYGDGKAYAINQIAAEKGYDLEASYAYTDSAGDLPMLEVVGHPVAVNPDRALETIAYHRGWPIVEFSRTRKKVIKRTTAGVGALGFAGATYALGRYQGRRAIERRS</sequence>
<dbReference type="Gene3D" id="3.40.50.1000">
    <property type="entry name" value="HAD superfamily/HAD-like"/>
    <property type="match status" value="1"/>
</dbReference>
<dbReference type="InterPro" id="IPR050582">
    <property type="entry name" value="HAD-like_SerB"/>
</dbReference>
<dbReference type="NCBIfam" id="TIGR01490">
    <property type="entry name" value="HAD-SF-IB-hyp1"/>
    <property type="match status" value="1"/>
</dbReference>
<dbReference type="Gene3D" id="1.20.1440.100">
    <property type="entry name" value="SG protein - dephosphorylation function"/>
    <property type="match status" value="1"/>
</dbReference>
<keyword evidence="2 4" id="KW-0378">Hydrolase</keyword>
<dbReference type="InterPro" id="IPR036412">
    <property type="entry name" value="HAD-like_sf"/>
</dbReference>
<dbReference type="AlphaFoldDB" id="A0A3B0SMD9"/>
<dbReference type="GO" id="GO:0016787">
    <property type="term" value="F:hydrolase activity"/>
    <property type="evidence" value="ECO:0007669"/>
    <property type="project" value="UniProtKB-KW"/>
</dbReference>
<accession>A0A3B0SMD9</accession>
<gene>
    <name evidence="4" type="ORF">MNBD_ACTINO01-650</name>
</gene>
<evidence type="ECO:0000313" key="4">
    <source>
        <dbReference type="EMBL" id="VAW06965.1"/>
    </source>
</evidence>